<keyword evidence="10" id="KW-0812">Transmembrane</keyword>
<dbReference type="Pfam" id="PF07730">
    <property type="entry name" value="HisKA_3"/>
    <property type="match status" value="1"/>
</dbReference>
<evidence type="ECO:0000313" key="12">
    <source>
        <dbReference type="EMBL" id="MBK0368975.1"/>
    </source>
</evidence>
<accession>A0A934PLH6</accession>
<evidence type="ECO:0000256" key="8">
    <source>
        <dbReference type="ARBA" id="ARBA00023012"/>
    </source>
</evidence>
<evidence type="ECO:0000256" key="5">
    <source>
        <dbReference type="ARBA" id="ARBA00022741"/>
    </source>
</evidence>
<dbReference type="SUPFAM" id="SSF48452">
    <property type="entry name" value="TPR-like"/>
    <property type="match status" value="1"/>
</dbReference>
<feature type="coiled-coil region" evidence="9">
    <location>
        <begin position="277"/>
        <end position="304"/>
    </location>
</feature>
<dbReference type="InterPro" id="IPR050482">
    <property type="entry name" value="Sensor_HK_TwoCompSys"/>
</dbReference>
<keyword evidence="9" id="KW-0175">Coiled coil</keyword>
<evidence type="ECO:0000256" key="1">
    <source>
        <dbReference type="ARBA" id="ARBA00000085"/>
    </source>
</evidence>
<dbReference type="InterPro" id="IPR011990">
    <property type="entry name" value="TPR-like_helical_dom_sf"/>
</dbReference>
<dbReference type="SUPFAM" id="SSF55874">
    <property type="entry name" value="ATPase domain of HSP90 chaperone/DNA topoisomerase II/histidine kinase"/>
    <property type="match status" value="1"/>
</dbReference>
<dbReference type="EC" id="2.7.13.3" evidence="2"/>
<dbReference type="PANTHER" id="PTHR24421:SF10">
    <property type="entry name" value="NITRATE_NITRITE SENSOR PROTEIN NARQ"/>
    <property type="match status" value="1"/>
</dbReference>
<keyword evidence="7" id="KW-0067">ATP-binding</keyword>
<dbReference type="Pfam" id="PF02518">
    <property type="entry name" value="HATPase_c"/>
    <property type="match status" value="1"/>
</dbReference>
<dbReference type="Gene3D" id="1.20.5.1930">
    <property type="match status" value="1"/>
</dbReference>
<keyword evidence="6 12" id="KW-0418">Kinase</keyword>
<evidence type="ECO:0000256" key="3">
    <source>
        <dbReference type="ARBA" id="ARBA00022553"/>
    </source>
</evidence>
<dbReference type="CDD" id="cd16917">
    <property type="entry name" value="HATPase_UhpB-NarQ-NarX-like"/>
    <property type="match status" value="1"/>
</dbReference>
<feature type="domain" description="Histidine kinase" evidence="11">
    <location>
        <begin position="476"/>
        <end position="561"/>
    </location>
</feature>
<evidence type="ECO:0000256" key="9">
    <source>
        <dbReference type="SAM" id="Coils"/>
    </source>
</evidence>
<dbReference type="InterPro" id="IPR036890">
    <property type="entry name" value="HATPase_C_sf"/>
</dbReference>
<gene>
    <name evidence="12" type="ORF">I5M07_03920</name>
</gene>
<evidence type="ECO:0000256" key="10">
    <source>
        <dbReference type="SAM" id="Phobius"/>
    </source>
</evidence>
<evidence type="ECO:0000256" key="7">
    <source>
        <dbReference type="ARBA" id="ARBA00022840"/>
    </source>
</evidence>
<keyword evidence="3" id="KW-0597">Phosphoprotein</keyword>
<keyword evidence="10" id="KW-0472">Membrane</keyword>
<dbReference type="Gene3D" id="1.25.40.10">
    <property type="entry name" value="Tetratricopeptide repeat domain"/>
    <property type="match status" value="1"/>
</dbReference>
<protein>
    <recommendedName>
        <fullName evidence="2">histidine kinase</fullName>
        <ecNumber evidence="2">2.7.13.3</ecNumber>
    </recommendedName>
</protein>
<evidence type="ECO:0000256" key="2">
    <source>
        <dbReference type="ARBA" id="ARBA00012438"/>
    </source>
</evidence>
<comment type="caution">
    <text evidence="12">The sequence shown here is derived from an EMBL/GenBank/DDBJ whole genome shotgun (WGS) entry which is preliminary data.</text>
</comment>
<dbReference type="Gene3D" id="3.30.565.10">
    <property type="entry name" value="Histidine kinase-like ATPase, C-terminal domain"/>
    <property type="match status" value="1"/>
</dbReference>
<evidence type="ECO:0000256" key="4">
    <source>
        <dbReference type="ARBA" id="ARBA00022679"/>
    </source>
</evidence>
<dbReference type="AlphaFoldDB" id="A0A934PLH6"/>
<dbReference type="GO" id="GO:0016020">
    <property type="term" value="C:membrane"/>
    <property type="evidence" value="ECO:0007669"/>
    <property type="project" value="InterPro"/>
</dbReference>
<dbReference type="EMBL" id="JAEHFV010000001">
    <property type="protein sequence ID" value="MBK0368975.1"/>
    <property type="molecule type" value="Genomic_DNA"/>
</dbReference>
<keyword evidence="13" id="KW-1185">Reference proteome</keyword>
<dbReference type="PANTHER" id="PTHR24421">
    <property type="entry name" value="NITRATE/NITRITE SENSOR PROTEIN NARX-RELATED"/>
    <property type="match status" value="1"/>
</dbReference>
<keyword evidence="8" id="KW-0902">Two-component regulatory system</keyword>
<dbReference type="GO" id="GO:0000155">
    <property type="term" value="F:phosphorelay sensor kinase activity"/>
    <property type="evidence" value="ECO:0007669"/>
    <property type="project" value="InterPro"/>
</dbReference>
<dbReference type="InterPro" id="IPR011712">
    <property type="entry name" value="Sig_transdc_His_kin_sub3_dim/P"/>
</dbReference>
<feature type="transmembrane region" description="Helical" evidence="10">
    <location>
        <begin position="315"/>
        <end position="334"/>
    </location>
</feature>
<proteinExistence type="predicted"/>
<name>A0A934PLH6_9FLAO</name>
<evidence type="ECO:0000259" key="11">
    <source>
        <dbReference type="PROSITE" id="PS50109"/>
    </source>
</evidence>
<sequence length="561" mass="65442">MKSKIKIFKLLCCVIIPFLTYPQNKKNSKEYITKLSKQAVANLCENKYEKSLVQAREALEQSIILDDNNLIAQNYNIIAANFDELSESNKALYYYSKGLIYAEKTNNPNLLKQIYNNLGNIYCFDKKNYSKGIDYYKKSLRFSAIAKDSVQILSTEMNITWAYFDINEFQKGFPYLKFSNKNQTKYGDDESLTILQLLNGMYYTYINDTVAAKSNFENAINQAINQNESTDLKYIYQEYSKYLFKNQQADQAYIYLTKYDSLNQKITSEEKQNKINITGINLELDEYKRELEKIETLYRDKEQLLKYEKSRNKRVIGIMVSLFVVFVILFYFFFQNTKLKQNNKLKDVQRKIQDNLINASIDGQERERIRIAAFLHDNISAMLSSAGMHLKTVHSEIENIPEEITKTAAIIDEAHDRVRDLSHELLPTLLVRFGLFYAIEDLCEKNSNSKIHYEYLSTIPTNTRYNSKFEMRVYFIISELLNNINKHSKATKAQVSINLGNHELLFHVHDNGKGFDSKKVNIEGFGLNQIRARIKNLDGDFKVNSKINYGTSVKMRIPILY</sequence>
<dbReference type="PROSITE" id="PS50109">
    <property type="entry name" value="HIS_KIN"/>
    <property type="match status" value="1"/>
</dbReference>
<dbReference type="GO" id="GO:0046983">
    <property type="term" value="F:protein dimerization activity"/>
    <property type="evidence" value="ECO:0007669"/>
    <property type="project" value="InterPro"/>
</dbReference>
<dbReference type="InterPro" id="IPR005467">
    <property type="entry name" value="His_kinase_dom"/>
</dbReference>
<dbReference type="InterPro" id="IPR003594">
    <property type="entry name" value="HATPase_dom"/>
</dbReference>
<keyword evidence="5" id="KW-0547">Nucleotide-binding</keyword>
<dbReference type="Proteomes" id="UP000609172">
    <property type="component" value="Unassembled WGS sequence"/>
</dbReference>
<reference evidence="12" key="1">
    <citation type="submission" date="2020-12" db="EMBL/GenBank/DDBJ databases">
        <title>Bacterial novel species Flavobacterium sp. SE-1-e isolated from soil.</title>
        <authorList>
            <person name="Jung H.-Y."/>
        </authorList>
    </citation>
    <scope>NUCLEOTIDE SEQUENCE</scope>
    <source>
        <strain evidence="12">SE-1-e</strain>
    </source>
</reference>
<dbReference type="GO" id="GO:0005524">
    <property type="term" value="F:ATP binding"/>
    <property type="evidence" value="ECO:0007669"/>
    <property type="project" value="UniProtKB-KW"/>
</dbReference>
<evidence type="ECO:0000256" key="6">
    <source>
        <dbReference type="ARBA" id="ARBA00022777"/>
    </source>
</evidence>
<evidence type="ECO:0000313" key="13">
    <source>
        <dbReference type="Proteomes" id="UP000609172"/>
    </source>
</evidence>
<keyword evidence="4" id="KW-0808">Transferase</keyword>
<keyword evidence="10" id="KW-1133">Transmembrane helix</keyword>
<dbReference type="RefSeq" id="WP_200104887.1">
    <property type="nucleotide sequence ID" value="NZ_JAEHFV010000001.1"/>
</dbReference>
<comment type="catalytic activity">
    <reaction evidence="1">
        <text>ATP + protein L-histidine = ADP + protein N-phospho-L-histidine.</text>
        <dbReference type="EC" id="2.7.13.3"/>
    </reaction>
</comment>
<organism evidence="12 13">
    <name type="scientific">Flavobacterium agrisoli</name>
    <dbReference type="NCBI Taxonomy" id="2793066"/>
    <lineage>
        <taxon>Bacteria</taxon>
        <taxon>Pseudomonadati</taxon>
        <taxon>Bacteroidota</taxon>
        <taxon>Flavobacteriia</taxon>
        <taxon>Flavobacteriales</taxon>
        <taxon>Flavobacteriaceae</taxon>
        <taxon>Flavobacterium</taxon>
    </lineage>
</organism>